<protein>
    <submittedName>
        <fullName evidence="1">DNA polymerase beta domain-containing protein</fullName>
    </submittedName>
</protein>
<name>A0A081RKM3_9ARCH</name>
<evidence type="ECO:0000313" key="2">
    <source>
        <dbReference type="Proteomes" id="UP000028059"/>
    </source>
</evidence>
<reference evidence="1 2" key="1">
    <citation type="submission" date="2014-06" db="EMBL/GenBank/DDBJ databases">
        <authorList>
            <person name="Ngugi D.K."/>
            <person name="Blom J."/>
            <person name="Alam I."/>
            <person name="Rashid M."/>
            <person name="Ba Alawi W."/>
            <person name="Zhang G."/>
            <person name="Hikmawan T."/>
            <person name="Guan Y."/>
            <person name="Antunes A."/>
            <person name="Siam R."/>
            <person name="ElDorry H."/>
            <person name="Bajic V."/>
            <person name="Stingl U."/>
        </authorList>
    </citation>
    <scope>NUCLEOTIDE SEQUENCE [LARGE SCALE GENOMIC DNA]</scope>
    <source>
        <strain evidence="1">SCGC AAA799-N04</strain>
    </source>
</reference>
<dbReference type="EMBL" id="JOKN01000083">
    <property type="protein sequence ID" value="KEQ55746.1"/>
    <property type="molecule type" value="Genomic_DNA"/>
</dbReference>
<keyword evidence="2" id="KW-1185">Reference proteome</keyword>
<accession>A0A081RKM3</accession>
<comment type="caution">
    <text evidence="1">The sequence shown here is derived from an EMBL/GenBank/DDBJ whole genome shotgun (WGS) entry which is preliminary data.</text>
</comment>
<organism evidence="1 2">
    <name type="scientific">Marine Group I thaumarchaeote SCGC AAA799-N04</name>
    <dbReference type="NCBI Taxonomy" id="1502293"/>
    <lineage>
        <taxon>Archaea</taxon>
        <taxon>Nitrososphaerota</taxon>
        <taxon>Marine Group I</taxon>
    </lineage>
</organism>
<dbReference type="Proteomes" id="UP000028059">
    <property type="component" value="Unassembled WGS sequence"/>
</dbReference>
<evidence type="ECO:0000313" key="1">
    <source>
        <dbReference type="EMBL" id="KEQ55746.1"/>
    </source>
</evidence>
<sequence length="37" mass="4015">MKKIGIVGLGMIIFLAYEGFELISNTAGDVKDPKKNC</sequence>
<dbReference type="AlphaFoldDB" id="A0A081RKM3"/>
<proteinExistence type="predicted"/>
<gene>
    <name evidence="1" type="ORF">AAA799N04_01873</name>
</gene>